<dbReference type="eggNOG" id="COG4111">
    <property type="taxonomic scope" value="Bacteria"/>
</dbReference>
<keyword evidence="3" id="KW-1185">Reference proteome</keyword>
<dbReference type="Pfam" id="PF21906">
    <property type="entry name" value="WHD_NrtR"/>
    <property type="match status" value="1"/>
</dbReference>
<proteinExistence type="predicted"/>
<reference evidence="3" key="1">
    <citation type="submission" date="2016-11" db="EMBL/GenBank/DDBJ databases">
        <authorList>
            <person name="Varghese N."/>
            <person name="Submissions S."/>
        </authorList>
    </citation>
    <scope>NUCLEOTIDE SEQUENCE [LARGE SCALE GENOMIC DNA]</scope>
    <source>
        <strain evidence="3">DSM 19055</strain>
    </source>
</reference>
<dbReference type="InterPro" id="IPR015797">
    <property type="entry name" value="NUDIX_hydrolase-like_dom_sf"/>
</dbReference>
<dbReference type="Proteomes" id="UP000184047">
    <property type="component" value="Unassembled WGS sequence"/>
</dbReference>
<dbReference type="STRING" id="421058.SAMN05421866_0587"/>
<dbReference type="InterPro" id="IPR036388">
    <property type="entry name" value="WH-like_DNA-bd_sf"/>
</dbReference>
<sequence>MNPHTQILQKSTEAYQLYLPHISIDTVIFGFSENELKVLAIKMKFNKQWFLPGGYLKKEEHIDDAAVRILQERAGVTDIFLEEFSVFGRNGRSEEVFSDYDESLWHKQRFISIGYYALVNYHDVSPKADELSDEFEWLDVNNLDHYLITMDHKQIILKALLTLRERITYKPIGYNLLPEKFTMTELQRLYETILGRSLNRGNFYRKIKNLGILTKLDEQRKGGAHKAQDVYSFNKEKYEKALQNGVNSW</sequence>
<dbReference type="AlphaFoldDB" id="A0A1M5K6Y5"/>
<accession>A0A1M5K6Y5</accession>
<evidence type="ECO:0000313" key="3">
    <source>
        <dbReference type="Proteomes" id="UP000184047"/>
    </source>
</evidence>
<gene>
    <name evidence="2" type="ORF">SAMN05421866_0587</name>
</gene>
<dbReference type="CDD" id="cd18873">
    <property type="entry name" value="NUDIX_NadM_like"/>
    <property type="match status" value="1"/>
</dbReference>
<dbReference type="SUPFAM" id="SSF55811">
    <property type="entry name" value="Nudix"/>
    <property type="match status" value="1"/>
</dbReference>
<feature type="domain" description="Nudix hydrolase" evidence="1">
    <location>
        <begin position="19"/>
        <end position="162"/>
    </location>
</feature>
<evidence type="ECO:0000313" key="2">
    <source>
        <dbReference type="EMBL" id="SHG48350.1"/>
    </source>
</evidence>
<dbReference type="PANTHER" id="PTHR43736">
    <property type="entry name" value="ADP-RIBOSE PYROPHOSPHATASE"/>
    <property type="match status" value="1"/>
</dbReference>
<dbReference type="RefSeq" id="WP_040994221.1">
    <property type="nucleotide sequence ID" value="NZ_FQWT01000001.1"/>
</dbReference>
<dbReference type="SUPFAM" id="SSF46785">
    <property type="entry name" value="Winged helix' DNA-binding domain"/>
    <property type="match status" value="1"/>
</dbReference>
<protein>
    <submittedName>
        <fullName evidence="2">NUDIX domain-containing protein</fullName>
    </submittedName>
</protein>
<dbReference type="InterPro" id="IPR054105">
    <property type="entry name" value="WHD_NrtR"/>
</dbReference>
<dbReference type="OrthoDB" id="9786141at2"/>
<dbReference type="Gene3D" id="3.90.79.10">
    <property type="entry name" value="Nucleoside Triphosphate Pyrophosphohydrolase"/>
    <property type="match status" value="1"/>
</dbReference>
<dbReference type="PROSITE" id="PS51462">
    <property type="entry name" value="NUDIX"/>
    <property type="match status" value="1"/>
</dbReference>
<organism evidence="2 3">
    <name type="scientific">Chryseobacterium oranimense</name>
    <dbReference type="NCBI Taxonomy" id="421058"/>
    <lineage>
        <taxon>Bacteria</taxon>
        <taxon>Pseudomonadati</taxon>
        <taxon>Bacteroidota</taxon>
        <taxon>Flavobacteriia</taxon>
        <taxon>Flavobacteriales</taxon>
        <taxon>Weeksellaceae</taxon>
        <taxon>Chryseobacterium group</taxon>
        <taxon>Chryseobacterium</taxon>
    </lineage>
</organism>
<dbReference type="PANTHER" id="PTHR43736:SF4">
    <property type="entry name" value="SLR1690 PROTEIN"/>
    <property type="match status" value="1"/>
</dbReference>
<evidence type="ECO:0000259" key="1">
    <source>
        <dbReference type="PROSITE" id="PS51462"/>
    </source>
</evidence>
<dbReference type="eggNOG" id="COG0494">
    <property type="taxonomic scope" value="Bacteria"/>
</dbReference>
<dbReference type="InterPro" id="IPR000086">
    <property type="entry name" value="NUDIX_hydrolase_dom"/>
</dbReference>
<name>A0A1M5K6Y5_9FLAO</name>
<dbReference type="InterPro" id="IPR036390">
    <property type="entry name" value="WH_DNA-bd_sf"/>
</dbReference>
<dbReference type="Pfam" id="PF00293">
    <property type="entry name" value="NUDIX"/>
    <property type="match status" value="1"/>
</dbReference>
<dbReference type="EMBL" id="FQWT01000001">
    <property type="protein sequence ID" value="SHG48350.1"/>
    <property type="molecule type" value="Genomic_DNA"/>
</dbReference>
<dbReference type="Gene3D" id="1.10.10.10">
    <property type="entry name" value="Winged helix-like DNA-binding domain superfamily/Winged helix DNA-binding domain"/>
    <property type="match status" value="1"/>
</dbReference>